<keyword evidence="2" id="KW-1185">Reference proteome</keyword>
<sequence>MASASTLWPEIWDRICSFMPKPSLLQLGLTSRDMNHIALPWAFRDLRLEGFGDSAERFVKIAKSPALRDLVRDLTIDTCIDPHFNYKSTECYEMCTEFMDALPYVRCFSRVTSLHLRFNEFCGSDEQDRRGVHCEETWDFRYRVLNTVCHCVAGMWTEERQVTIDEEADLPDHTPKYPEDDLGVSLTQALHLRELTIANLADYDDPRLSASEAWKKVLSLPSLVDLKLYITTEIDEDAPENALYFEEKYAMLENLPYTWLCPSIAENLRVLSLYCQEFWGWFPKMDFRLVGESSPFPKLKVLALGYYVFSHQWQIDWFASIGQENGCFGLEELYLDNCPILFEARQMGPFDSSDPGYPMTSTVLNRVWNPETHKYPLRWHNILSHWAQSMKGLKVFRTGRGSGNGPSKEMFNAAMQDGKSPEFPMVVLRHRLSDQAHRNFDAPEPIPPNMELEVQKKLWVTSKYSQGAGISTLPGCRLQYLKYDITKGPSEYDEETTNYFSDEIAFAPEVEAVAMDEAAYENIMLAISERQEQGD</sequence>
<dbReference type="CDD" id="cd09917">
    <property type="entry name" value="F-box_SF"/>
    <property type="match status" value="1"/>
</dbReference>
<proteinExistence type="predicted"/>
<name>A0A0P7BWG0_9HYPO</name>
<evidence type="ECO:0000313" key="2">
    <source>
        <dbReference type="Proteomes" id="UP000050424"/>
    </source>
</evidence>
<protein>
    <recommendedName>
        <fullName evidence="3">F-box domain-containing protein</fullName>
    </recommendedName>
</protein>
<accession>A0A0P7BWG0</accession>
<evidence type="ECO:0008006" key="3">
    <source>
        <dbReference type="Google" id="ProtNLM"/>
    </source>
</evidence>
<dbReference type="OrthoDB" id="3140657at2759"/>
<dbReference type="PANTHER" id="PTHR42057:SF2">
    <property type="entry name" value="F-BOX DOMAIN PROTEIN (AFU_ORTHOLOGUE AFUA_4G00200)-RELATED"/>
    <property type="match status" value="1"/>
</dbReference>
<dbReference type="Proteomes" id="UP000050424">
    <property type="component" value="Unassembled WGS sequence"/>
</dbReference>
<comment type="caution">
    <text evidence="1">The sequence shown here is derived from an EMBL/GenBank/DDBJ whole genome shotgun (WGS) entry which is preliminary data.</text>
</comment>
<dbReference type="AlphaFoldDB" id="A0A0P7BWG0"/>
<evidence type="ECO:0000313" key="1">
    <source>
        <dbReference type="EMBL" id="KPM46257.1"/>
    </source>
</evidence>
<dbReference type="PANTHER" id="PTHR42057">
    <property type="entry name" value="F-BOX DOMAIN PROTEIN (AFU_ORTHOLOGUE AFUA_4G00200)"/>
    <property type="match status" value="1"/>
</dbReference>
<organism evidence="1 2">
    <name type="scientific">Neonectria ditissima</name>
    <dbReference type="NCBI Taxonomy" id="78410"/>
    <lineage>
        <taxon>Eukaryota</taxon>
        <taxon>Fungi</taxon>
        <taxon>Dikarya</taxon>
        <taxon>Ascomycota</taxon>
        <taxon>Pezizomycotina</taxon>
        <taxon>Sordariomycetes</taxon>
        <taxon>Hypocreomycetidae</taxon>
        <taxon>Hypocreales</taxon>
        <taxon>Nectriaceae</taxon>
        <taxon>Neonectria</taxon>
    </lineage>
</organism>
<dbReference type="EMBL" id="LKCW01000002">
    <property type="protein sequence ID" value="KPM46257.1"/>
    <property type="molecule type" value="Genomic_DNA"/>
</dbReference>
<reference evidence="1 2" key="1">
    <citation type="submission" date="2015-09" db="EMBL/GenBank/DDBJ databases">
        <title>Draft genome of a European isolate of the apple canker pathogen Neonectria ditissima.</title>
        <authorList>
            <person name="Gomez-Cortecero A."/>
            <person name="Harrison R.J."/>
            <person name="Armitage A.D."/>
        </authorList>
    </citation>
    <scope>NUCLEOTIDE SEQUENCE [LARGE SCALE GENOMIC DNA]</scope>
    <source>
        <strain evidence="1 2">R09/05</strain>
    </source>
</reference>
<gene>
    <name evidence="1" type="ORF">AK830_g267</name>
</gene>